<dbReference type="PANTHER" id="PTHR21250">
    <property type="entry name" value="PRE-RRNA-PROCESSING PROTEIN TSR2 HOMOLOG"/>
    <property type="match status" value="1"/>
</dbReference>
<dbReference type="EMBL" id="JAMSHJ010000004">
    <property type="protein sequence ID" value="KAI5420992.1"/>
    <property type="molecule type" value="Genomic_DNA"/>
</dbReference>
<accession>A0A9D4XIF9</accession>
<dbReference type="Gramene" id="Psat04G0472700-T1">
    <property type="protein sequence ID" value="KAI5420992.1"/>
    <property type="gene ID" value="KIW84_044727"/>
</dbReference>
<evidence type="ECO:0000256" key="1">
    <source>
        <dbReference type="ARBA" id="ARBA00006524"/>
    </source>
</evidence>
<comment type="caution">
    <text evidence="3">The sequence shown here is derived from an EMBL/GenBank/DDBJ whole genome shotgun (WGS) entry which is preliminary data.</text>
</comment>
<evidence type="ECO:0000313" key="4">
    <source>
        <dbReference type="Proteomes" id="UP001058974"/>
    </source>
</evidence>
<gene>
    <name evidence="3" type="ORF">KIW84_044727</name>
</gene>
<evidence type="ECO:0000256" key="2">
    <source>
        <dbReference type="ARBA" id="ARBA00022552"/>
    </source>
</evidence>
<protein>
    <recommendedName>
        <fullName evidence="5">Pre-rRNA-processing protein TSR2 homolog</fullName>
    </recommendedName>
</protein>
<dbReference type="AlphaFoldDB" id="A0A9D4XIF9"/>
<feature type="non-terminal residue" evidence="3">
    <location>
        <position position="1"/>
    </location>
</feature>
<evidence type="ECO:0000313" key="3">
    <source>
        <dbReference type="EMBL" id="KAI5420992.1"/>
    </source>
</evidence>
<dbReference type="Proteomes" id="UP001058974">
    <property type="component" value="Chromosome 4"/>
</dbReference>
<comment type="similarity">
    <text evidence="1">Belongs to the TSR2 family.</text>
</comment>
<sequence>DFPVDCLFTKFVVEMGDYRVLQGESLEAFNEGIGYILNRWSALRTAVDFMWGGDNSDLKAQQFIADVCSWFAQSRGPFSIDDLKTLIYEGMNDAFDLEIIDGSDKDIAEELLSIREECLNGDFRNVESLREASRIPNFYPRVEELIEFPPPPEDIEMHNINSNESTIVDGTCANIQDSDTDSDTVNKPN</sequence>
<evidence type="ECO:0008006" key="5">
    <source>
        <dbReference type="Google" id="ProtNLM"/>
    </source>
</evidence>
<dbReference type="Pfam" id="PF10273">
    <property type="entry name" value="WGG"/>
    <property type="match status" value="1"/>
</dbReference>
<keyword evidence="2" id="KW-0698">rRNA processing</keyword>
<keyword evidence="4" id="KW-1185">Reference proteome</keyword>
<proteinExistence type="inferred from homology"/>
<dbReference type="InterPro" id="IPR019398">
    <property type="entry name" value="Pre-rRNA_process_TSR2"/>
</dbReference>
<name>A0A9D4XIF9_PEA</name>
<organism evidence="3 4">
    <name type="scientific">Pisum sativum</name>
    <name type="common">Garden pea</name>
    <name type="synonym">Lathyrus oleraceus</name>
    <dbReference type="NCBI Taxonomy" id="3888"/>
    <lineage>
        <taxon>Eukaryota</taxon>
        <taxon>Viridiplantae</taxon>
        <taxon>Streptophyta</taxon>
        <taxon>Embryophyta</taxon>
        <taxon>Tracheophyta</taxon>
        <taxon>Spermatophyta</taxon>
        <taxon>Magnoliopsida</taxon>
        <taxon>eudicotyledons</taxon>
        <taxon>Gunneridae</taxon>
        <taxon>Pentapetalae</taxon>
        <taxon>rosids</taxon>
        <taxon>fabids</taxon>
        <taxon>Fabales</taxon>
        <taxon>Fabaceae</taxon>
        <taxon>Papilionoideae</taxon>
        <taxon>50 kb inversion clade</taxon>
        <taxon>NPAAA clade</taxon>
        <taxon>Hologalegina</taxon>
        <taxon>IRL clade</taxon>
        <taxon>Fabeae</taxon>
        <taxon>Lathyrus</taxon>
    </lineage>
</organism>
<reference evidence="3 4" key="1">
    <citation type="journal article" date="2022" name="Nat. Genet.">
        <title>Improved pea reference genome and pan-genome highlight genomic features and evolutionary characteristics.</title>
        <authorList>
            <person name="Yang T."/>
            <person name="Liu R."/>
            <person name="Luo Y."/>
            <person name="Hu S."/>
            <person name="Wang D."/>
            <person name="Wang C."/>
            <person name="Pandey M.K."/>
            <person name="Ge S."/>
            <person name="Xu Q."/>
            <person name="Li N."/>
            <person name="Li G."/>
            <person name="Huang Y."/>
            <person name="Saxena R.K."/>
            <person name="Ji Y."/>
            <person name="Li M."/>
            <person name="Yan X."/>
            <person name="He Y."/>
            <person name="Liu Y."/>
            <person name="Wang X."/>
            <person name="Xiang C."/>
            <person name="Varshney R.K."/>
            <person name="Ding H."/>
            <person name="Gao S."/>
            <person name="Zong X."/>
        </authorList>
    </citation>
    <scope>NUCLEOTIDE SEQUENCE [LARGE SCALE GENOMIC DNA]</scope>
    <source>
        <strain evidence="3 4">cv. Zhongwan 6</strain>
    </source>
</reference>
<dbReference type="GO" id="GO:0006364">
    <property type="term" value="P:rRNA processing"/>
    <property type="evidence" value="ECO:0007669"/>
    <property type="project" value="UniProtKB-KW"/>
</dbReference>